<dbReference type="Proteomes" id="UP000187455">
    <property type="component" value="Unassembled WGS sequence"/>
</dbReference>
<evidence type="ECO:0000256" key="9">
    <source>
        <dbReference type="ARBA" id="ARBA00049339"/>
    </source>
</evidence>
<dbReference type="GO" id="GO:0032543">
    <property type="term" value="P:mitochondrial translation"/>
    <property type="evidence" value="ECO:0007669"/>
    <property type="project" value="TreeGrafter"/>
</dbReference>
<comment type="caution">
    <text evidence="13">The sequence shown here is derived from an EMBL/GenBank/DDBJ whole genome shotgun (WGS) entry which is preliminary data.</text>
</comment>
<dbReference type="InterPro" id="IPR005148">
    <property type="entry name" value="Arg-tRNA-synth_N"/>
</dbReference>
<evidence type="ECO:0000259" key="12">
    <source>
        <dbReference type="SMART" id="SM01016"/>
    </source>
</evidence>
<dbReference type="CDD" id="cd07956">
    <property type="entry name" value="Anticodon_Ia_Arg"/>
    <property type="match status" value="1"/>
</dbReference>
<evidence type="ECO:0000259" key="11">
    <source>
        <dbReference type="SMART" id="SM00836"/>
    </source>
</evidence>
<name>A0A1R0H5L3_9FUNG</name>
<evidence type="ECO:0000256" key="1">
    <source>
        <dbReference type="ARBA" id="ARBA00005594"/>
    </source>
</evidence>
<keyword evidence="3 10" id="KW-0436">Ligase</keyword>
<dbReference type="PANTHER" id="PTHR11956">
    <property type="entry name" value="ARGINYL-TRNA SYNTHETASE"/>
    <property type="match status" value="1"/>
</dbReference>
<evidence type="ECO:0000256" key="6">
    <source>
        <dbReference type="ARBA" id="ARBA00022917"/>
    </source>
</evidence>
<dbReference type="GO" id="GO:0004814">
    <property type="term" value="F:arginine-tRNA ligase activity"/>
    <property type="evidence" value="ECO:0007669"/>
    <property type="project" value="UniProtKB-EC"/>
</dbReference>
<keyword evidence="4 10" id="KW-0547">Nucleotide-binding</keyword>
<dbReference type="OrthoDB" id="68056at2759"/>
<dbReference type="AlphaFoldDB" id="A0A1R0H5L3"/>
<dbReference type="GO" id="GO:0006420">
    <property type="term" value="P:arginyl-tRNA aminoacylation"/>
    <property type="evidence" value="ECO:0007669"/>
    <property type="project" value="InterPro"/>
</dbReference>
<dbReference type="EMBL" id="LSSL01000496">
    <property type="protein sequence ID" value="OLY84439.1"/>
    <property type="molecule type" value="Genomic_DNA"/>
</dbReference>
<sequence length="564" mass="63869">MFEKYRTALVDQLSEISGVEKSLILAAVDTPRIAEHGDLAIAVPRLRVKGNPVQLAKEWSDKFVTDNVIVKTNSVGPFMNFSINKSTLKSDVLKEIFSKGKTYGNNTSLEGRTSLLDFSSPNIAKPFHAGHLRSTIIGNFVTNLLKANGCHAIALNYIGDWGKQYGLLAVGFDMFGSQEELDKDPIGHLYDIYVKINALGTEKPEIHDQARAYFKRMEDGDEEALLVWKKFRDLSIVKYKETYAKLNINFDVYSGESQVSYGMKEAEKMLEEKNLIVESEGAKLIDLEKYKLGKAVIQKRDGTTLYLTRDIGGAIERYDKYKFDDNYYIVSSQQDLHFKQLFKVVELLDLPNAKNYHHINYGMVKGMSTRKGTVVFLNDIIEQTTESMHEIMKQNEKKYSQIEDPDKVAEIVAISAIVIQDLSARRIKDYEFDWSRMLSFEGDTGPYLQYAHARLCSVERKTHLKVSFDEADLTLLSEPEAEAIVDLIAKYPDLIKSTLSSLEPCNIVQYALKLSHAVSAAWETLWVVNQPDDIAQARLLLYYCARVVLGNSLTLLGLTPLERM</sequence>
<reference evidence="13 14" key="1">
    <citation type="journal article" date="2016" name="Mol. Biol. Evol.">
        <title>Genome-Wide Survey of Gut Fungi (Harpellales) Reveals the First Horizontally Transferred Ubiquitin Gene from a Mosquito Host.</title>
        <authorList>
            <person name="Wang Y."/>
            <person name="White M.M."/>
            <person name="Kvist S."/>
            <person name="Moncalvo J.M."/>
        </authorList>
    </citation>
    <scope>NUCLEOTIDE SEQUENCE [LARGE SCALE GENOMIC DNA]</scope>
    <source>
        <strain evidence="13 14">ALG-7-W6</strain>
    </source>
</reference>
<organism evidence="13 14">
    <name type="scientific">Smittium mucronatum</name>
    <dbReference type="NCBI Taxonomy" id="133383"/>
    <lineage>
        <taxon>Eukaryota</taxon>
        <taxon>Fungi</taxon>
        <taxon>Fungi incertae sedis</taxon>
        <taxon>Zoopagomycota</taxon>
        <taxon>Kickxellomycotina</taxon>
        <taxon>Harpellomycetes</taxon>
        <taxon>Harpellales</taxon>
        <taxon>Legeriomycetaceae</taxon>
        <taxon>Smittium</taxon>
    </lineage>
</organism>
<dbReference type="SUPFAM" id="SSF52374">
    <property type="entry name" value="Nucleotidylyl transferase"/>
    <property type="match status" value="1"/>
</dbReference>
<dbReference type="FunFam" id="1.10.730.10:FF:000006">
    <property type="entry name" value="Arginyl-tRNA synthetase 2, mitochondrial"/>
    <property type="match status" value="1"/>
</dbReference>
<gene>
    <name evidence="13" type="ORF">AYI68_g1396</name>
</gene>
<dbReference type="SMART" id="SM01016">
    <property type="entry name" value="Arg_tRNA_synt_N"/>
    <property type="match status" value="1"/>
</dbReference>
<dbReference type="InterPro" id="IPR001412">
    <property type="entry name" value="aa-tRNA-synth_I_CS"/>
</dbReference>
<evidence type="ECO:0000256" key="3">
    <source>
        <dbReference type="ARBA" id="ARBA00022598"/>
    </source>
</evidence>
<evidence type="ECO:0000256" key="8">
    <source>
        <dbReference type="ARBA" id="ARBA00033033"/>
    </source>
</evidence>
<keyword evidence="7 10" id="KW-0030">Aminoacyl-tRNA synthetase</keyword>
<accession>A0A1R0H5L3</accession>
<dbReference type="Pfam" id="PF03485">
    <property type="entry name" value="Arg_tRNA_synt_N"/>
    <property type="match status" value="1"/>
</dbReference>
<dbReference type="InterPro" id="IPR008909">
    <property type="entry name" value="DALR_anticod-bd"/>
</dbReference>
<evidence type="ECO:0000256" key="5">
    <source>
        <dbReference type="ARBA" id="ARBA00022840"/>
    </source>
</evidence>
<comment type="similarity">
    <text evidence="1 10">Belongs to the class-I aminoacyl-tRNA synthetase family.</text>
</comment>
<dbReference type="Gene3D" id="1.10.730.10">
    <property type="entry name" value="Isoleucyl-tRNA Synthetase, Domain 1"/>
    <property type="match status" value="1"/>
</dbReference>
<feature type="domain" description="DALR anticodon binding" evidence="11">
    <location>
        <begin position="448"/>
        <end position="564"/>
    </location>
</feature>
<dbReference type="Pfam" id="PF05746">
    <property type="entry name" value="DALR_1"/>
    <property type="match status" value="1"/>
</dbReference>
<dbReference type="InterPro" id="IPR014729">
    <property type="entry name" value="Rossmann-like_a/b/a_fold"/>
</dbReference>
<dbReference type="InterPro" id="IPR009080">
    <property type="entry name" value="tRNAsynth_Ia_anticodon-bd"/>
</dbReference>
<evidence type="ECO:0000313" key="13">
    <source>
        <dbReference type="EMBL" id="OLY84439.1"/>
    </source>
</evidence>
<dbReference type="SUPFAM" id="SSF55190">
    <property type="entry name" value="Arginyl-tRNA synthetase (ArgRS), N-terminal 'additional' domain"/>
    <property type="match status" value="1"/>
</dbReference>
<dbReference type="InterPro" id="IPR001278">
    <property type="entry name" value="Arg-tRNA-ligase"/>
</dbReference>
<keyword evidence="6 10" id="KW-0648">Protein biosynthesis</keyword>
<evidence type="ECO:0000256" key="7">
    <source>
        <dbReference type="ARBA" id="ARBA00023146"/>
    </source>
</evidence>
<evidence type="ECO:0000313" key="14">
    <source>
        <dbReference type="Proteomes" id="UP000187455"/>
    </source>
</evidence>
<dbReference type="InterPro" id="IPR035684">
    <property type="entry name" value="ArgRS_core"/>
</dbReference>
<dbReference type="FunFam" id="3.40.50.620:FF:000058">
    <property type="entry name" value="Mitochondrial arginyl-tRNA synthetase"/>
    <property type="match status" value="1"/>
</dbReference>
<dbReference type="STRING" id="133383.A0A1R0H5L3"/>
<dbReference type="CDD" id="cd00671">
    <property type="entry name" value="ArgRS_core"/>
    <property type="match status" value="1"/>
</dbReference>
<dbReference type="GO" id="GO:0005524">
    <property type="term" value="F:ATP binding"/>
    <property type="evidence" value="ECO:0007669"/>
    <property type="project" value="UniProtKB-KW"/>
</dbReference>
<keyword evidence="5 10" id="KW-0067">ATP-binding</keyword>
<comment type="catalytic activity">
    <reaction evidence="9">
        <text>tRNA(Arg) + L-arginine + ATP = L-arginyl-tRNA(Arg) + AMP + diphosphate</text>
        <dbReference type="Rhea" id="RHEA:20301"/>
        <dbReference type="Rhea" id="RHEA-COMP:9658"/>
        <dbReference type="Rhea" id="RHEA-COMP:9673"/>
        <dbReference type="ChEBI" id="CHEBI:30616"/>
        <dbReference type="ChEBI" id="CHEBI:32682"/>
        <dbReference type="ChEBI" id="CHEBI:33019"/>
        <dbReference type="ChEBI" id="CHEBI:78442"/>
        <dbReference type="ChEBI" id="CHEBI:78513"/>
        <dbReference type="ChEBI" id="CHEBI:456215"/>
        <dbReference type="EC" id="6.1.1.19"/>
    </reaction>
</comment>
<protein>
    <recommendedName>
        <fullName evidence="2">arginine--tRNA ligase</fullName>
        <ecNumber evidence="2">6.1.1.19</ecNumber>
    </recommendedName>
    <alternativeName>
        <fullName evidence="8">Arginyl-tRNA synthetase</fullName>
    </alternativeName>
</protein>
<feature type="domain" description="Arginyl tRNA synthetase N-terminal" evidence="12">
    <location>
        <begin position="3"/>
        <end position="83"/>
    </location>
</feature>
<dbReference type="SUPFAM" id="SSF47323">
    <property type="entry name" value="Anticodon-binding domain of a subclass of class I aminoacyl-tRNA synthetases"/>
    <property type="match status" value="1"/>
</dbReference>
<dbReference type="Gene3D" id="3.30.1360.70">
    <property type="entry name" value="Arginyl tRNA synthetase N-terminal domain"/>
    <property type="match status" value="1"/>
</dbReference>
<dbReference type="SMART" id="SM00836">
    <property type="entry name" value="DALR_1"/>
    <property type="match status" value="1"/>
</dbReference>
<dbReference type="EC" id="6.1.1.19" evidence="2"/>
<evidence type="ECO:0000256" key="4">
    <source>
        <dbReference type="ARBA" id="ARBA00022741"/>
    </source>
</evidence>
<dbReference type="PROSITE" id="PS00178">
    <property type="entry name" value="AA_TRNA_LIGASE_I"/>
    <property type="match status" value="1"/>
</dbReference>
<proteinExistence type="inferred from homology"/>
<dbReference type="GO" id="GO:0005739">
    <property type="term" value="C:mitochondrion"/>
    <property type="evidence" value="ECO:0007669"/>
    <property type="project" value="TreeGrafter"/>
</dbReference>
<keyword evidence="14" id="KW-1185">Reference proteome</keyword>
<dbReference type="NCBIfam" id="TIGR00456">
    <property type="entry name" value="argS"/>
    <property type="match status" value="1"/>
</dbReference>
<dbReference type="Gene3D" id="3.40.50.620">
    <property type="entry name" value="HUPs"/>
    <property type="match status" value="1"/>
</dbReference>
<dbReference type="PRINTS" id="PR01038">
    <property type="entry name" value="TRNASYNTHARG"/>
</dbReference>
<evidence type="ECO:0000256" key="10">
    <source>
        <dbReference type="RuleBase" id="RU363038"/>
    </source>
</evidence>
<dbReference type="PANTHER" id="PTHR11956:SF11">
    <property type="entry name" value="ARGININE--TRNA LIGASE, MITOCHONDRIAL-RELATED"/>
    <property type="match status" value="1"/>
</dbReference>
<dbReference type="Pfam" id="PF00750">
    <property type="entry name" value="tRNA-synt_1d"/>
    <property type="match status" value="1"/>
</dbReference>
<dbReference type="InterPro" id="IPR036695">
    <property type="entry name" value="Arg-tRNA-synth_N_sf"/>
</dbReference>
<evidence type="ECO:0000256" key="2">
    <source>
        <dbReference type="ARBA" id="ARBA00012837"/>
    </source>
</evidence>